<feature type="compositionally biased region" description="Polar residues" evidence="6">
    <location>
        <begin position="513"/>
        <end position="528"/>
    </location>
</feature>
<feature type="compositionally biased region" description="Polar residues" evidence="6">
    <location>
        <begin position="982"/>
        <end position="991"/>
    </location>
</feature>
<feature type="compositionally biased region" description="Polar residues" evidence="6">
    <location>
        <begin position="283"/>
        <end position="299"/>
    </location>
</feature>
<keyword evidence="3" id="KW-0863">Zinc-finger</keyword>
<feature type="compositionally biased region" description="Basic residues" evidence="6">
    <location>
        <begin position="374"/>
        <end position="385"/>
    </location>
</feature>
<feature type="compositionally biased region" description="Low complexity" evidence="6">
    <location>
        <begin position="341"/>
        <end position="357"/>
    </location>
</feature>
<dbReference type="PROSITE" id="PS50171">
    <property type="entry name" value="ZF_MATRIN"/>
    <property type="match status" value="1"/>
</dbReference>
<reference evidence="8 9" key="1">
    <citation type="submission" date="2024-09" db="EMBL/GenBank/DDBJ databases">
        <title>A chromosome-level genome assembly of Gray's grenadier anchovy, Coilia grayii.</title>
        <authorList>
            <person name="Fu Z."/>
        </authorList>
    </citation>
    <scope>NUCLEOTIDE SEQUENCE [LARGE SCALE GENOMIC DNA]</scope>
    <source>
        <strain evidence="8">G4</strain>
        <tissue evidence="8">Muscle</tissue>
    </source>
</reference>
<dbReference type="GO" id="GO:0005634">
    <property type="term" value="C:nucleus"/>
    <property type="evidence" value="ECO:0007669"/>
    <property type="project" value="UniProtKB-SubCell"/>
</dbReference>
<comment type="caution">
    <text evidence="8">The sequence shown here is derived from an EMBL/GenBank/DDBJ whole genome shotgun (WGS) entry which is preliminary data.</text>
</comment>
<organism evidence="8 9">
    <name type="scientific">Coilia grayii</name>
    <name type="common">Gray's grenadier anchovy</name>
    <dbReference type="NCBI Taxonomy" id="363190"/>
    <lineage>
        <taxon>Eukaryota</taxon>
        <taxon>Metazoa</taxon>
        <taxon>Chordata</taxon>
        <taxon>Craniata</taxon>
        <taxon>Vertebrata</taxon>
        <taxon>Euteleostomi</taxon>
        <taxon>Actinopterygii</taxon>
        <taxon>Neopterygii</taxon>
        <taxon>Teleostei</taxon>
        <taxon>Clupei</taxon>
        <taxon>Clupeiformes</taxon>
        <taxon>Clupeoidei</taxon>
        <taxon>Engraulidae</taxon>
        <taxon>Coilinae</taxon>
        <taxon>Coilia</taxon>
    </lineage>
</organism>
<feature type="compositionally biased region" description="Polar residues" evidence="6">
    <location>
        <begin position="180"/>
        <end position="190"/>
    </location>
</feature>
<feature type="compositionally biased region" description="Low complexity" evidence="6">
    <location>
        <begin position="390"/>
        <end position="422"/>
    </location>
</feature>
<feature type="compositionally biased region" description="Acidic residues" evidence="6">
    <location>
        <begin position="917"/>
        <end position="927"/>
    </location>
</feature>
<feature type="region of interest" description="Disordered" evidence="6">
    <location>
        <begin position="234"/>
        <end position="565"/>
    </location>
</feature>
<feature type="compositionally biased region" description="Basic and acidic residues" evidence="6">
    <location>
        <begin position="901"/>
        <end position="916"/>
    </location>
</feature>
<dbReference type="PANTHER" id="PTHR15491:SF9">
    <property type="entry name" value="CIP1-INTERACTING ZINC FINGER PROTEIN"/>
    <property type="match status" value="1"/>
</dbReference>
<dbReference type="EMBL" id="JBHFQA010000006">
    <property type="protein sequence ID" value="KAL2097662.1"/>
    <property type="molecule type" value="Genomic_DNA"/>
</dbReference>
<evidence type="ECO:0000256" key="2">
    <source>
        <dbReference type="ARBA" id="ARBA00022723"/>
    </source>
</evidence>
<evidence type="ECO:0000313" key="9">
    <source>
        <dbReference type="Proteomes" id="UP001591681"/>
    </source>
</evidence>
<feature type="compositionally biased region" description="Acidic residues" evidence="6">
    <location>
        <begin position="935"/>
        <end position="945"/>
    </location>
</feature>
<feature type="region of interest" description="Disordered" evidence="6">
    <location>
        <begin position="877"/>
        <end position="991"/>
    </location>
</feature>
<feature type="compositionally biased region" description="Basic and acidic residues" evidence="6">
    <location>
        <begin position="883"/>
        <end position="893"/>
    </location>
</feature>
<protein>
    <recommendedName>
        <fullName evidence="7">Matrin-type domain-containing protein</fullName>
    </recommendedName>
</protein>
<feature type="compositionally biased region" description="Low complexity" evidence="6">
    <location>
        <begin position="450"/>
        <end position="468"/>
    </location>
</feature>
<evidence type="ECO:0000256" key="5">
    <source>
        <dbReference type="ARBA" id="ARBA00023242"/>
    </source>
</evidence>
<feature type="compositionally biased region" description="Basic and acidic residues" evidence="6">
    <location>
        <begin position="968"/>
        <end position="981"/>
    </location>
</feature>
<dbReference type="Gene3D" id="3.30.70.330">
    <property type="match status" value="2"/>
</dbReference>
<feature type="region of interest" description="Disordered" evidence="6">
    <location>
        <begin position="177"/>
        <end position="200"/>
    </location>
</feature>
<feature type="compositionally biased region" description="Basic and acidic residues" evidence="6">
    <location>
        <begin position="1088"/>
        <end position="1098"/>
    </location>
</feature>
<feature type="compositionally biased region" description="Polar residues" evidence="6">
    <location>
        <begin position="792"/>
        <end position="806"/>
    </location>
</feature>
<name>A0ABD1KEV0_9TELE</name>
<evidence type="ECO:0000256" key="3">
    <source>
        <dbReference type="ARBA" id="ARBA00022771"/>
    </source>
</evidence>
<dbReference type="GO" id="GO:0008270">
    <property type="term" value="F:zinc ion binding"/>
    <property type="evidence" value="ECO:0007669"/>
    <property type="project" value="UniProtKB-KW"/>
</dbReference>
<keyword evidence="4" id="KW-0862">Zinc</keyword>
<dbReference type="AlphaFoldDB" id="A0ABD1KEV0"/>
<keyword evidence="9" id="KW-1185">Reference proteome</keyword>
<feature type="compositionally biased region" description="Basic and acidic residues" evidence="6">
    <location>
        <begin position="70"/>
        <end position="79"/>
    </location>
</feature>
<feature type="compositionally biased region" description="Basic and acidic residues" evidence="6">
    <location>
        <begin position="536"/>
        <end position="565"/>
    </location>
</feature>
<keyword evidence="5" id="KW-0539">Nucleus</keyword>
<dbReference type="Proteomes" id="UP001591681">
    <property type="component" value="Unassembled WGS sequence"/>
</dbReference>
<feature type="region of interest" description="Disordered" evidence="6">
    <location>
        <begin position="1032"/>
        <end position="1133"/>
    </location>
</feature>
<evidence type="ECO:0000313" key="8">
    <source>
        <dbReference type="EMBL" id="KAL2097662.1"/>
    </source>
</evidence>
<dbReference type="InterPro" id="IPR000690">
    <property type="entry name" value="Matrin/U1-C_Znf_C2H2"/>
</dbReference>
<dbReference type="PANTHER" id="PTHR15491">
    <property type="match status" value="1"/>
</dbReference>
<proteinExistence type="predicted"/>
<feature type="compositionally biased region" description="Low complexity" evidence="6">
    <location>
        <begin position="488"/>
        <end position="506"/>
    </location>
</feature>
<sequence length="1214" mass="131906">MYRPQGPDFNRPRHLMPMAVNQESHTIFSDYQRSTFPPALPEEPEVSVYQRNNASSRRDATQGMSFPPRPSRDMDKTGFEDWSQYNTPSSQQVACLPAIQQFTEIPSSTVMAQSSTSWNSSRSVEDELLPDSVNKVLASFGLTREDLELLSQFPDSELTPERLPSILENLKGQKACRVSPMSSPHSQVSMLPTHRSPNLDPTPATAIHPASYLSIATQVPGKVIEYGHASQERFKRVPLPPPPTKCKAEPAVNSKDARNFLNDPRRPRSRSRDRPSHSPPSGNILTSSTDWHNHSNSAGHTAGSKDLRNKYTDWKSQSHCTSRDHSSSPSRSGRHSHHSPSRSASHSQSSCSSPGRSPARHGRGPASRSERWRSPQRRSPYKHTHSQGTPPHHSQLLPSHPGRRGSPSPSGRRSHPRNSSSHIPTGEVPSRQFPHERSRLPNKVTHKRSAGYPLSSSPSSSLSSSSSRNSKRHSSPSLGCGKGKASERQATSHSSSSQGRSTYGRSSHGRLTASASAKTDPPQSTLPGSQSAKSKAKSDAADRKPLVELVKGKQTDTGDAETTDKIKWATDERGIVLISGLPESGCAESEIVKLAAPYGVPTEVIIAAAECKALVVLPDRSSAEDMVKSPTSISSCELSMEQLSVSVDITRPVTLFHAMMGPDRPCGALTAWNRLLVVHNVPGTPNGPKEVQQLIQRFGNISRSLVLNHNKIIFEMETAAIAQVVYKRFQKFPCIVQNNPLSFSMKPDATGVMKVQEAKSEPSSTSTSSDSHATDVAACLDIPPAATERQEASSSEAMETKQSGRPTTLPGPAKHPARCPAGKDAPVSQKTAVLNGDGETADRGSTGNNVAPRATFDIPNVNPALLQALLRECKSRAAMKTASEPKGHDKEVLPEAPPAEKPPEKPTSRGVTQDKDPEMEDNMEDDLACNMDDFVTVDEVGDFAEEPSLPPEETVGTAEGHSIALGHSSEKTDPCSEKTDPCSENTDSCSEDTLVSRAVQEEIKSRTCEVVTTDVNMLEDKVQEYIQEKMESENCTDGADMNSQEDEIEKVTHPGLMDLKDSEQDGGHKDGQAASGVTGDEVGTVAGKEGEGNSKEDTATTTTTSPAPKVTGALGVPKRRRTQNGAEVETKRIRKEPIFPKDYSLAPFDPAHPVGMEFLESRTGFFCQVCAKFYCGDEEAKRSHCRTLKHYENLEISLQHWKMRHNTGPNGTAL</sequence>
<feature type="region of interest" description="Disordered" evidence="6">
    <location>
        <begin position="33"/>
        <end position="83"/>
    </location>
</feature>
<feature type="domain" description="Matrin-type" evidence="7">
    <location>
        <begin position="1165"/>
        <end position="1196"/>
    </location>
</feature>
<feature type="compositionally biased region" description="Basic and acidic residues" evidence="6">
    <location>
        <begin position="255"/>
        <end position="276"/>
    </location>
</feature>
<dbReference type="InterPro" id="IPR026811">
    <property type="entry name" value="CIZ1"/>
</dbReference>
<feature type="compositionally biased region" description="Basic and acidic residues" evidence="6">
    <location>
        <begin position="303"/>
        <end position="313"/>
    </location>
</feature>
<comment type="subcellular location">
    <subcellularLocation>
        <location evidence="1">Nucleus</location>
    </subcellularLocation>
</comment>
<gene>
    <name evidence="8" type="ORF">ACEWY4_006869</name>
</gene>
<accession>A0ABD1KEV0</accession>
<keyword evidence="2" id="KW-0479">Metal-binding</keyword>
<evidence type="ECO:0000259" key="7">
    <source>
        <dbReference type="PROSITE" id="PS50171"/>
    </source>
</evidence>
<evidence type="ECO:0000256" key="1">
    <source>
        <dbReference type="ARBA" id="ARBA00004123"/>
    </source>
</evidence>
<feature type="compositionally biased region" description="Basic and acidic residues" evidence="6">
    <location>
        <begin position="1058"/>
        <end position="1071"/>
    </location>
</feature>
<dbReference type="InterPro" id="IPR012677">
    <property type="entry name" value="Nucleotide-bd_a/b_plait_sf"/>
</dbReference>
<evidence type="ECO:0000256" key="4">
    <source>
        <dbReference type="ARBA" id="ARBA00022833"/>
    </source>
</evidence>
<feature type="region of interest" description="Disordered" evidence="6">
    <location>
        <begin position="753"/>
        <end position="856"/>
    </location>
</feature>
<evidence type="ECO:0000256" key="6">
    <source>
        <dbReference type="SAM" id="MobiDB-lite"/>
    </source>
</evidence>